<dbReference type="GO" id="GO:0034511">
    <property type="term" value="F:U3 snoRNA binding"/>
    <property type="evidence" value="ECO:0007669"/>
    <property type="project" value="TreeGrafter"/>
</dbReference>
<dbReference type="PANTHER" id="PTHR12858:SF2">
    <property type="entry name" value="RIBOSOME BIOGENESIS PROTEIN BMS1 HOMOLOG"/>
    <property type="match status" value="1"/>
</dbReference>
<dbReference type="SMART" id="SM01362">
    <property type="entry name" value="DUF663"/>
    <property type="match status" value="1"/>
</dbReference>
<dbReference type="PANTHER" id="PTHR12858">
    <property type="entry name" value="RIBOSOME BIOGENESIS PROTEIN"/>
    <property type="match status" value="1"/>
</dbReference>
<accession>A0AAW1TBH3</accession>
<feature type="region of interest" description="Disordered" evidence="1">
    <location>
        <begin position="357"/>
        <end position="420"/>
    </location>
</feature>
<protein>
    <recommendedName>
        <fullName evidence="2">Ribosome biogenesis protein BMS1/TSR1 C-terminal domain-containing protein</fullName>
    </recommendedName>
</protein>
<dbReference type="EMBL" id="JALJOV010000223">
    <property type="protein sequence ID" value="KAK9865724.1"/>
    <property type="molecule type" value="Genomic_DNA"/>
</dbReference>
<dbReference type="Proteomes" id="UP001485043">
    <property type="component" value="Unassembled WGS sequence"/>
</dbReference>
<evidence type="ECO:0000259" key="2">
    <source>
        <dbReference type="SMART" id="SM01362"/>
    </source>
</evidence>
<feature type="domain" description="Ribosome biogenesis protein BMS1/TSR1 C-terminal" evidence="2">
    <location>
        <begin position="1"/>
        <end position="199"/>
    </location>
</feature>
<dbReference type="GO" id="GO:0030686">
    <property type="term" value="C:90S preribosome"/>
    <property type="evidence" value="ECO:0007669"/>
    <property type="project" value="TreeGrafter"/>
</dbReference>
<organism evidence="3 4">
    <name type="scientific">Apatococcus fuscideae</name>
    <dbReference type="NCBI Taxonomy" id="2026836"/>
    <lineage>
        <taxon>Eukaryota</taxon>
        <taxon>Viridiplantae</taxon>
        <taxon>Chlorophyta</taxon>
        <taxon>core chlorophytes</taxon>
        <taxon>Trebouxiophyceae</taxon>
        <taxon>Chlorellales</taxon>
        <taxon>Chlorellaceae</taxon>
        <taxon>Apatococcus</taxon>
    </lineage>
</organism>
<feature type="region of interest" description="Disordered" evidence="1">
    <location>
        <begin position="219"/>
        <end position="261"/>
    </location>
</feature>
<dbReference type="GO" id="GO:0003924">
    <property type="term" value="F:GTPase activity"/>
    <property type="evidence" value="ECO:0007669"/>
    <property type="project" value="TreeGrafter"/>
</dbReference>
<dbReference type="GO" id="GO:0000462">
    <property type="term" value="P:maturation of SSU-rRNA from tricistronic rRNA transcript (SSU-rRNA, 5.8S rRNA, LSU-rRNA)"/>
    <property type="evidence" value="ECO:0007669"/>
    <property type="project" value="TreeGrafter"/>
</dbReference>
<feature type="compositionally biased region" description="Basic and acidic residues" evidence="1">
    <location>
        <begin position="368"/>
        <end position="414"/>
    </location>
</feature>
<dbReference type="GO" id="GO:0005525">
    <property type="term" value="F:GTP binding"/>
    <property type="evidence" value="ECO:0007669"/>
    <property type="project" value="TreeGrafter"/>
</dbReference>
<dbReference type="InterPro" id="IPR039761">
    <property type="entry name" value="Bms1/Tsr1"/>
</dbReference>
<evidence type="ECO:0000313" key="3">
    <source>
        <dbReference type="EMBL" id="KAK9865724.1"/>
    </source>
</evidence>
<keyword evidence="4" id="KW-1185">Reference proteome</keyword>
<dbReference type="InterPro" id="IPR007034">
    <property type="entry name" value="BMS1_TSR1_C"/>
</dbReference>
<sequence>MLKQALPWELVENFGRAKPLRVGGLGQVWERVAHELRFKRHRWFPADLKTRGTLHLSAGWRAFSQYLSTAQKIKISACAPSSTRRTTCTAKPSFGDRWSRPTPVSLLSNHWLKTKRDGELVRQASIHRHTAFVGGMFNSQLEVSKFEGASIRTVSGIRGIIKKALRPGVHGGKDGSFRATFEDKPLMSDIIFLRAWVGLDLPRFYNPVTNLLAPAALESRAPKPPSRDAPQAENSEAGVAVADSGTLEEAPEHAPDLAGTGGAWVGMKTVAQLRRELGVGAPRNPNSLYKPIERVPRQFNPLKIPKGLQAALPFKSKPKDKAKQVRKTLEQRRAVVQGPQERKAVSLVQQLSAIRNQREVKRKQAQQKRNEGLQKRKSQEAEWRKDFNQQERKRRYVEQGKAEKFKRQRQEARPSFDMPS</sequence>
<comment type="caution">
    <text evidence="3">The sequence shown here is derived from an EMBL/GenBank/DDBJ whole genome shotgun (WGS) entry which is preliminary data.</text>
</comment>
<reference evidence="3 4" key="1">
    <citation type="journal article" date="2024" name="Nat. Commun.">
        <title>Phylogenomics reveals the evolutionary origins of lichenization in chlorophyte algae.</title>
        <authorList>
            <person name="Puginier C."/>
            <person name="Libourel C."/>
            <person name="Otte J."/>
            <person name="Skaloud P."/>
            <person name="Haon M."/>
            <person name="Grisel S."/>
            <person name="Petersen M."/>
            <person name="Berrin J.G."/>
            <person name="Delaux P.M."/>
            <person name="Dal Grande F."/>
            <person name="Keller J."/>
        </authorList>
    </citation>
    <scope>NUCLEOTIDE SEQUENCE [LARGE SCALE GENOMIC DNA]</scope>
    <source>
        <strain evidence="3 4">SAG 2523</strain>
    </source>
</reference>
<dbReference type="GO" id="GO:0000479">
    <property type="term" value="P:endonucleolytic cleavage of tricistronic rRNA transcript (SSU-rRNA, 5.8S rRNA, LSU-rRNA)"/>
    <property type="evidence" value="ECO:0007669"/>
    <property type="project" value="TreeGrafter"/>
</dbReference>
<evidence type="ECO:0000256" key="1">
    <source>
        <dbReference type="SAM" id="MobiDB-lite"/>
    </source>
</evidence>
<dbReference type="Pfam" id="PF04950">
    <property type="entry name" value="RIBIOP_C"/>
    <property type="match status" value="1"/>
</dbReference>
<evidence type="ECO:0000313" key="4">
    <source>
        <dbReference type="Proteomes" id="UP001485043"/>
    </source>
</evidence>
<proteinExistence type="predicted"/>
<gene>
    <name evidence="3" type="ORF">WJX84_006856</name>
</gene>
<name>A0AAW1TBH3_9CHLO</name>
<dbReference type="AlphaFoldDB" id="A0AAW1TBH3"/>